<dbReference type="NCBIfam" id="NF042914">
    <property type="entry name" value="SAV915_dom"/>
    <property type="match status" value="1"/>
</dbReference>
<dbReference type="RefSeq" id="WP_093652068.1">
    <property type="nucleotide sequence ID" value="NZ_FNHI01000001.1"/>
</dbReference>
<keyword evidence="2" id="KW-1185">Reference proteome</keyword>
<reference evidence="2" key="1">
    <citation type="submission" date="2016-10" db="EMBL/GenBank/DDBJ databases">
        <authorList>
            <person name="Varghese N."/>
            <person name="Submissions S."/>
        </authorList>
    </citation>
    <scope>NUCLEOTIDE SEQUENCE [LARGE SCALE GENOMIC DNA]</scope>
    <source>
        <strain evidence="2">CGMCC 4.7042</strain>
    </source>
</reference>
<sequence>MDNLVVEDADPDEPRPAGPLFVPVRLGSAGGHQLRYMRTPLGVRTAVGFTSERRLTGVLGAEQAWIRLAEPALRALSEPLGVTRVTVDPQLTAPAPVPASRPAARAAHGPACARAARSWNPDAAGALRTTGAAPVVRTADPAVRTLLGRTPEV</sequence>
<protein>
    <recommendedName>
        <fullName evidence="3">SseB protein N-terminal domain-containing protein</fullName>
    </recommendedName>
</protein>
<dbReference type="GeneID" id="40827809"/>
<dbReference type="AlphaFoldDB" id="A0A1G9N560"/>
<dbReference type="InterPro" id="IPR049975">
    <property type="entry name" value="SAV_915-like_dom"/>
</dbReference>
<accession>A0A1G9N560</accession>
<dbReference type="OrthoDB" id="4238227at2"/>
<evidence type="ECO:0000313" key="2">
    <source>
        <dbReference type="Proteomes" id="UP000199063"/>
    </source>
</evidence>
<evidence type="ECO:0008006" key="3">
    <source>
        <dbReference type="Google" id="ProtNLM"/>
    </source>
</evidence>
<name>A0A1G9N560_9ACTN</name>
<dbReference type="EMBL" id="FNHI01000001">
    <property type="protein sequence ID" value="SDL81523.1"/>
    <property type="molecule type" value="Genomic_DNA"/>
</dbReference>
<evidence type="ECO:0000313" key="1">
    <source>
        <dbReference type="EMBL" id="SDL81523.1"/>
    </source>
</evidence>
<organism evidence="1 2">
    <name type="scientific">Streptomyces wuyuanensis</name>
    <dbReference type="NCBI Taxonomy" id="1196353"/>
    <lineage>
        <taxon>Bacteria</taxon>
        <taxon>Bacillati</taxon>
        <taxon>Actinomycetota</taxon>
        <taxon>Actinomycetes</taxon>
        <taxon>Kitasatosporales</taxon>
        <taxon>Streptomycetaceae</taxon>
        <taxon>Streptomyces</taxon>
    </lineage>
</organism>
<proteinExistence type="predicted"/>
<dbReference type="Proteomes" id="UP000199063">
    <property type="component" value="Unassembled WGS sequence"/>
</dbReference>
<gene>
    <name evidence="1" type="ORF">SAMN05444921_101475</name>
</gene>